<name>A0A7K7R9R8_POEAT</name>
<dbReference type="Gene3D" id="3.40.309.10">
    <property type="entry name" value="Aldehyde Dehydrogenase, Chain A, domain 2"/>
    <property type="match status" value="1"/>
</dbReference>
<dbReference type="AlphaFoldDB" id="A0A7K7R9R8"/>
<protein>
    <submittedName>
        <fullName evidence="2">A16A1 dehydrogenase</fullName>
    </submittedName>
</protein>
<evidence type="ECO:0000313" key="2">
    <source>
        <dbReference type="EMBL" id="NWZ88565.1"/>
    </source>
</evidence>
<evidence type="ECO:0000313" key="3">
    <source>
        <dbReference type="Proteomes" id="UP000540071"/>
    </source>
</evidence>
<dbReference type="Proteomes" id="UP000540071">
    <property type="component" value="Unassembled WGS sequence"/>
</dbReference>
<dbReference type="GO" id="GO:0016620">
    <property type="term" value="F:oxidoreductase activity, acting on the aldehyde or oxo group of donors, NAD or NADP as acceptor"/>
    <property type="evidence" value="ECO:0007669"/>
    <property type="project" value="InterPro"/>
</dbReference>
<proteinExistence type="predicted"/>
<dbReference type="Pfam" id="PF00171">
    <property type="entry name" value="Aldedh"/>
    <property type="match status" value="1"/>
</dbReference>
<feature type="non-terminal residue" evidence="2">
    <location>
        <position position="1"/>
    </location>
</feature>
<dbReference type="InterPro" id="IPR015590">
    <property type="entry name" value="Aldehyde_DH_dom"/>
</dbReference>
<dbReference type="EMBL" id="VZSS01000371">
    <property type="protein sequence ID" value="NWZ88565.1"/>
    <property type="molecule type" value="Genomic_DNA"/>
</dbReference>
<dbReference type="SUPFAM" id="SSF53720">
    <property type="entry name" value="ALDH-like"/>
    <property type="match status" value="1"/>
</dbReference>
<organism evidence="2 3">
    <name type="scientific">Poecile atricapillus</name>
    <name type="common">Black-capped chickadee</name>
    <name type="synonym">Parus atricapillus</name>
    <dbReference type="NCBI Taxonomy" id="48891"/>
    <lineage>
        <taxon>Eukaryota</taxon>
        <taxon>Metazoa</taxon>
        <taxon>Chordata</taxon>
        <taxon>Craniata</taxon>
        <taxon>Vertebrata</taxon>
        <taxon>Euteleostomi</taxon>
        <taxon>Archelosauria</taxon>
        <taxon>Archosauria</taxon>
        <taxon>Dinosauria</taxon>
        <taxon>Saurischia</taxon>
        <taxon>Theropoda</taxon>
        <taxon>Coelurosauria</taxon>
        <taxon>Aves</taxon>
        <taxon>Neognathae</taxon>
        <taxon>Neoaves</taxon>
        <taxon>Telluraves</taxon>
        <taxon>Australaves</taxon>
        <taxon>Passeriformes</taxon>
        <taxon>Paridae</taxon>
        <taxon>Poecile</taxon>
    </lineage>
</organism>
<gene>
    <name evidence="2" type="primary">Aldh16a1</name>
    <name evidence="2" type="ORF">POEATR_R15774</name>
</gene>
<accession>A0A7K7R9R8</accession>
<comment type="caution">
    <text evidence="2">The sequence shown here is derived from an EMBL/GenBank/DDBJ whole genome shotgun (WGS) entry which is preliminary data.</text>
</comment>
<sequence>VTGGRQWGPCWPWLGGGRSAGPSELTWTWGCGCSRCLRRGPSLASLAWRAGPPWVSGPVPTVYLVPSTCSLTPCVSPQGWWPWSWGVPARCQHCSGNWGRSWPWEELQALVWGSPCRGPRLGVPCGGRIVVIVLDSADLDSAAAAIAATAATPPFPWGGCVVLAQDAVGAALERRLRARLGGLRLGDPMDPKTEVGPLPPGTCLPEGVVQEAQEEGAQVRGYTKGAM</sequence>
<dbReference type="InterPro" id="IPR016161">
    <property type="entry name" value="Ald_DH/histidinol_DH"/>
</dbReference>
<keyword evidence="3" id="KW-1185">Reference proteome</keyword>
<feature type="domain" description="Aldehyde dehydrogenase" evidence="1">
    <location>
        <begin position="121"/>
        <end position="219"/>
    </location>
</feature>
<evidence type="ECO:0000259" key="1">
    <source>
        <dbReference type="Pfam" id="PF00171"/>
    </source>
</evidence>
<feature type="non-terminal residue" evidence="2">
    <location>
        <position position="227"/>
    </location>
</feature>
<reference evidence="2 3" key="1">
    <citation type="submission" date="2019-09" db="EMBL/GenBank/DDBJ databases">
        <title>Bird 10,000 Genomes (B10K) Project - Family phase.</title>
        <authorList>
            <person name="Zhang G."/>
        </authorList>
    </citation>
    <scope>NUCLEOTIDE SEQUENCE [LARGE SCALE GENOMIC DNA]</scope>
    <source>
        <strain evidence="2">OUT-0023</strain>
        <tissue evidence="2">Blood</tissue>
    </source>
</reference>
<dbReference type="InterPro" id="IPR016163">
    <property type="entry name" value="Ald_DH_C"/>
</dbReference>